<dbReference type="EMBL" id="WJBE01000005">
    <property type="protein sequence ID" value="MBC3899444.1"/>
    <property type="molecule type" value="Genomic_DNA"/>
</dbReference>
<accession>A0ABR6YWF2</accession>
<dbReference type="RefSeq" id="WP_186893932.1">
    <property type="nucleotide sequence ID" value="NZ_WJBE01000005.1"/>
</dbReference>
<dbReference type="Proteomes" id="UP000622405">
    <property type="component" value="Unassembled WGS sequence"/>
</dbReference>
<name>A0ABR6YWF2_9FIRM</name>
<reference evidence="1 2" key="1">
    <citation type="journal article" date="2020" name="mSystems">
        <title>Defining Genomic and Predicted Metabolic Features of the Acetobacterium Genus.</title>
        <authorList>
            <person name="Ross D.E."/>
            <person name="Marshall C.W."/>
            <person name="Gulliver D."/>
            <person name="May H.D."/>
            <person name="Norman R.S."/>
        </authorList>
    </citation>
    <scope>NUCLEOTIDE SEQUENCE [LARGE SCALE GENOMIC DNA]</scope>
    <source>
        <strain evidence="1 2">DSM 4132</strain>
    </source>
</reference>
<evidence type="ECO:0000313" key="2">
    <source>
        <dbReference type="Proteomes" id="UP000622405"/>
    </source>
</evidence>
<keyword evidence="2" id="KW-1185">Reference proteome</keyword>
<gene>
    <name evidence="1" type="primary">yqeC</name>
    <name evidence="1" type="ORF">GH811_07425</name>
</gene>
<comment type="caution">
    <text evidence="1">The sequence shown here is derived from an EMBL/GenBank/DDBJ whole genome shotgun (WGS) entry which is preliminary data.</text>
</comment>
<sequence length="247" mass="27445">MKLIDKLNITANDVITITGGGGKTALMFALSQELAAQKLNHVMTTTAKICIADVPEQQCLISFKITEVIEAIAKDPQREWLIGKERVNGQKISGFSEAELIALKAAIVPLVIINEGDGSKRKPYKFYHDYEPSIPSITTKLIHVMGAEILFQKIDGNTFHRAELYNNLLNNNDQAIFDEAVLQQTLTAFIDHKLNQTLAKNATRILFINKADGDNRTKAQLMAKIGTPLFDHCLLGSLKEGWVEQLK</sequence>
<organism evidence="1 2">
    <name type="scientific">Acetobacterium malicum</name>
    <dbReference type="NCBI Taxonomy" id="52692"/>
    <lineage>
        <taxon>Bacteria</taxon>
        <taxon>Bacillati</taxon>
        <taxon>Bacillota</taxon>
        <taxon>Clostridia</taxon>
        <taxon>Eubacteriales</taxon>
        <taxon>Eubacteriaceae</taxon>
        <taxon>Acetobacterium</taxon>
    </lineage>
</organism>
<dbReference type="Pfam" id="PF19842">
    <property type="entry name" value="YqeC"/>
    <property type="match status" value="1"/>
</dbReference>
<dbReference type="NCBIfam" id="TIGR03172">
    <property type="entry name" value="selenium cofactor biosynthesis protein YqeC"/>
    <property type="match status" value="1"/>
</dbReference>
<dbReference type="InterPro" id="IPR017587">
    <property type="entry name" value="YqeC"/>
</dbReference>
<protein>
    <submittedName>
        <fullName evidence="1">Selenium-dependent hydroxylase accessory protein YqeC</fullName>
    </submittedName>
</protein>
<evidence type="ECO:0000313" key="1">
    <source>
        <dbReference type="EMBL" id="MBC3899444.1"/>
    </source>
</evidence>
<proteinExistence type="predicted"/>